<comment type="catalytic activity">
    <reaction evidence="7">
        <text>L-dopachrome = 5,6-dihydroxyindole-2-carboxylate</text>
        <dbReference type="Rhea" id="RHEA:13041"/>
        <dbReference type="ChEBI" id="CHEBI:16875"/>
        <dbReference type="ChEBI" id="CHEBI:57509"/>
        <dbReference type="EC" id="5.3.3.12"/>
    </reaction>
</comment>
<comment type="catalytic activity">
    <reaction evidence="6">
        <text>3-phenylpyruvate = enol-phenylpyruvate</text>
        <dbReference type="Rhea" id="RHEA:17097"/>
        <dbReference type="ChEBI" id="CHEBI:16815"/>
        <dbReference type="ChEBI" id="CHEBI:18005"/>
        <dbReference type="EC" id="5.3.2.1"/>
    </reaction>
</comment>
<dbReference type="GO" id="GO:0050178">
    <property type="term" value="F:phenylpyruvate tautomerase activity"/>
    <property type="evidence" value="ECO:0007669"/>
    <property type="project" value="UniProtKB-EC"/>
</dbReference>
<evidence type="ECO:0000256" key="4">
    <source>
        <dbReference type="ARBA" id="ARBA00022525"/>
    </source>
</evidence>
<dbReference type="EC" id="5.3.3.12" evidence="8"/>
<evidence type="ECO:0000313" key="14">
    <source>
        <dbReference type="Proteomes" id="UP000794436"/>
    </source>
</evidence>
<accession>A0A8K1CMG5</accession>
<evidence type="ECO:0000256" key="8">
    <source>
        <dbReference type="ARBA" id="ARBA00038932"/>
    </source>
</evidence>
<dbReference type="EC" id="5.3.2.1" evidence="9"/>
<evidence type="ECO:0000256" key="12">
    <source>
        <dbReference type="ARBA" id="ARBA00042730"/>
    </source>
</evidence>
<evidence type="ECO:0000256" key="10">
    <source>
        <dbReference type="ARBA" id="ARBA00041631"/>
    </source>
</evidence>
<evidence type="ECO:0000256" key="6">
    <source>
        <dbReference type="ARBA" id="ARBA00036735"/>
    </source>
</evidence>
<dbReference type="GO" id="GO:0005615">
    <property type="term" value="C:extracellular space"/>
    <property type="evidence" value="ECO:0007669"/>
    <property type="project" value="UniProtKB-KW"/>
</dbReference>
<dbReference type="Pfam" id="PF01187">
    <property type="entry name" value="MIF"/>
    <property type="match status" value="1"/>
</dbReference>
<sequence>MPLVKIITSAARAQVNTKSALAAFTSAVSQALDRPEEFVMVHLELEAAVSMKQSSEPCALINIGSFTSISREDNPKTIRMVTEVCEKELNVPAARVFVTLEQLIPVNSGINGEMIG</sequence>
<evidence type="ECO:0000256" key="5">
    <source>
        <dbReference type="ARBA" id="ARBA00023235"/>
    </source>
</evidence>
<evidence type="ECO:0000256" key="11">
    <source>
        <dbReference type="ARBA" id="ARBA00041912"/>
    </source>
</evidence>
<evidence type="ECO:0000256" key="3">
    <source>
        <dbReference type="ARBA" id="ARBA00022514"/>
    </source>
</evidence>
<evidence type="ECO:0000256" key="9">
    <source>
        <dbReference type="ARBA" id="ARBA00039086"/>
    </source>
</evidence>
<dbReference type="Proteomes" id="UP000794436">
    <property type="component" value="Unassembled WGS sequence"/>
</dbReference>
<organism evidence="13 14">
    <name type="scientific">Pythium oligandrum</name>
    <name type="common">Mycoparasitic fungus</name>
    <dbReference type="NCBI Taxonomy" id="41045"/>
    <lineage>
        <taxon>Eukaryota</taxon>
        <taxon>Sar</taxon>
        <taxon>Stramenopiles</taxon>
        <taxon>Oomycota</taxon>
        <taxon>Peronosporomycetes</taxon>
        <taxon>Pythiales</taxon>
        <taxon>Pythiaceae</taxon>
        <taxon>Pythium</taxon>
    </lineage>
</organism>
<name>A0A8K1CMG5_PYTOL</name>
<dbReference type="AlphaFoldDB" id="A0A8K1CMG5"/>
<proteinExistence type="inferred from homology"/>
<dbReference type="InterPro" id="IPR001398">
    <property type="entry name" value="Macrophage_inhib_fac"/>
</dbReference>
<protein>
    <recommendedName>
        <fullName evidence="12">L-dopachrome isomerase</fullName>
        <ecNumber evidence="9">5.3.2.1</ecNumber>
        <ecNumber evidence="8">5.3.3.12</ecNumber>
    </recommendedName>
    <alternativeName>
        <fullName evidence="10">L-dopachrome tautomerase</fullName>
    </alternativeName>
    <alternativeName>
        <fullName evidence="11">Phenylpyruvate tautomerase</fullName>
    </alternativeName>
</protein>
<keyword evidence="14" id="KW-1185">Reference proteome</keyword>
<evidence type="ECO:0000256" key="7">
    <source>
        <dbReference type="ARBA" id="ARBA00036823"/>
    </source>
</evidence>
<evidence type="ECO:0000313" key="13">
    <source>
        <dbReference type="EMBL" id="TMW65366.1"/>
    </source>
</evidence>
<dbReference type="PANTHER" id="PTHR11954:SF6">
    <property type="entry name" value="MACROPHAGE MIGRATION INHIBITORY FACTOR"/>
    <property type="match status" value="1"/>
</dbReference>
<dbReference type="GO" id="GO:0004167">
    <property type="term" value="F:dopachrome isomerase activity"/>
    <property type="evidence" value="ECO:0007669"/>
    <property type="project" value="UniProtKB-EC"/>
</dbReference>
<comment type="similarity">
    <text evidence="2">Belongs to the MIF family.</text>
</comment>
<comment type="caution">
    <text evidence="13">The sequence shown here is derived from an EMBL/GenBank/DDBJ whole genome shotgun (WGS) entry which is preliminary data.</text>
</comment>
<keyword evidence="4" id="KW-0964">Secreted</keyword>
<dbReference type="GO" id="GO:0005125">
    <property type="term" value="F:cytokine activity"/>
    <property type="evidence" value="ECO:0007669"/>
    <property type="project" value="UniProtKB-KW"/>
</dbReference>
<dbReference type="InterPro" id="IPR014347">
    <property type="entry name" value="Tautomerase/MIF_sf"/>
</dbReference>
<keyword evidence="3" id="KW-0202">Cytokine</keyword>
<evidence type="ECO:0000256" key="2">
    <source>
        <dbReference type="ARBA" id="ARBA00005851"/>
    </source>
</evidence>
<keyword evidence="5" id="KW-0413">Isomerase</keyword>
<dbReference type="PANTHER" id="PTHR11954">
    <property type="entry name" value="D-DOPACHROME DECARBOXYLASE"/>
    <property type="match status" value="1"/>
</dbReference>
<comment type="subcellular location">
    <subcellularLocation>
        <location evidence="1">Secreted</location>
    </subcellularLocation>
</comment>
<gene>
    <name evidence="13" type="ORF">Poli38472_008008</name>
</gene>
<reference evidence="13" key="1">
    <citation type="submission" date="2019-03" db="EMBL/GenBank/DDBJ databases">
        <title>Long read genome sequence of the mycoparasitic Pythium oligandrum ATCC 38472 isolated from sugarbeet rhizosphere.</title>
        <authorList>
            <person name="Gaulin E."/>
        </authorList>
    </citation>
    <scope>NUCLEOTIDE SEQUENCE</scope>
    <source>
        <strain evidence="13">ATCC 38472_TT</strain>
    </source>
</reference>
<dbReference type="OrthoDB" id="255819at2759"/>
<dbReference type="Gene3D" id="3.30.429.10">
    <property type="entry name" value="Macrophage Migration Inhibitory Factor"/>
    <property type="match status" value="1"/>
</dbReference>
<dbReference type="SUPFAM" id="SSF55331">
    <property type="entry name" value="Tautomerase/MIF"/>
    <property type="match status" value="1"/>
</dbReference>
<evidence type="ECO:0000256" key="1">
    <source>
        <dbReference type="ARBA" id="ARBA00004613"/>
    </source>
</evidence>
<dbReference type="EMBL" id="SPLM01000037">
    <property type="protein sequence ID" value="TMW65366.1"/>
    <property type="molecule type" value="Genomic_DNA"/>
</dbReference>